<evidence type="ECO:0000313" key="2">
    <source>
        <dbReference type="EMBL" id="BBF81004.1"/>
    </source>
</evidence>
<feature type="domain" description="SAF" evidence="1">
    <location>
        <begin position="48"/>
        <end position="153"/>
    </location>
</feature>
<dbReference type="OrthoDB" id="163768at2"/>
<organism evidence="2 3">
    <name type="scientific">Asticcacaulis excentricus</name>
    <dbReference type="NCBI Taxonomy" id="78587"/>
    <lineage>
        <taxon>Bacteria</taxon>
        <taxon>Pseudomonadati</taxon>
        <taxon>Pseudomonadota</taxon>
        <taxon>Alphaproteobacteria</taxon>
        <taxon>Caulobacterales</taxon>
        <taxon>Caulobacteraceae</taxon>
        <taxon>Asticcacaulis</taxon>
    </lineage>
</organism>
<protein>
    <submittedName>
        <fullName evidence="2">Flp pilus assembly protein RcpC</fullName>
    </submittedName>
</protein>
<dbReference type="Proteomes" id="UP000278756">
    <property type="component" value="Chromosome 1"/>
</dbReference>
<dbReference type="InterPro" id="IPR017592">
    <property type="entry name" value="Pilus_assmbl_Flp-typ_CpaB"/>
</dbReference>
<proteinExistence type="predicted"/>
<evidence type="ECO:0000259" key="1">
    <source>
        <dbReference type="SMART" id="SM00858"/>
    </source>
</evidence>
<dbReference type="Pfam" id="PF08666">
    <property type="entry name" value="SAF"/>
    <property type="match status" value="1"/>
</dbReference>
<dbReference type="Pfam" id="PF16976">
    <property type="entry name" value="RcpC"/>
    <property type="match status" value="1"/>
</dbReference>
<dbReference type="EMBL" id="AP018827">
    <property type="protein sequence ID" value="BBF81004.1"/>
    <property type="molecule type" value="Genomic_DNA"/>
</dbReference>
<dbReference type="NCBIfam" id="TIGR03177">
    <property type="entry name" value="pilus_cpaB"/>
    <property type="match status" value="1"/>
</dbReference>
<accession>A0A3G9G7H1</accession>
<dbReference type="RefSeq" id="WP_126421762.1">
    <property type="nucleotide sequence ID" value="NZ_AP018827.1"/>
</dbReference>
<dbReference type="CDD" id="cd11614">
    <property type="entry name" value="SAF_CpaB_FlgA_like"/>
    <property type="match status" value="1"/>
</dbReference>
<dbReference type="AlphaFoldDB" id="A0A3G9G7H1"/>
<dbReference type="InterPro" id="IPR031571">
    <property type="entry name" value="RcpC_dom"/>
</dbReference>
<dbReference type="SMART" id="SM00858">
    <property type="entry name" value="SAF"/>
    <property type="match status" value="1"/>
</dbReference>
<gene>
    <name evidence="2" type="ORF">EM6_1598</name>
</gene>
<reference evidence="3" key="2">
    <citation type="journal article" date="2017" name="Plant Physiol. Biochem.">
        <title>Differential oxidative and antioxidative response of duckweed Lemna minor toward plant growth promoting/inhibiting bacteria.</title>
        <authorList>
            <person name="Ishizawa H."/>
            <person name="Kuroda M."/>
            <person name="Morikawa M."/>
            <person name="Ike M."/>
        </authorList>
    </citation>
    <scope>NUCLEOTIDE SEQUENCE [LARGE SCALE GENOMIC DNA]</scope>
    <source>
        <strain evidence="3">M6</strain>
    </source>
</reference>
<dbReference type="InterPro" id="IPR013974">
    <property type="entry name" value="SAF"/>
</dbReference>
<reference evidence="3" key="1">
    <citation type="journal article" date="2017" name="Biotechnol. Biofuels">
        <title>Evaluation of environmental bacterial communities as a factor affecting the growth of duckweed Lemna minor.</title>
        <authorList>
            <person name="Ishizawa H."/>
            <person name="Kuroda M."/>
            <person name="Morikawa M."/>
            <person name="Ike M."/>
        </authorList>
    </citation>
    <scope>NUCLEOTIDE SEQUENCE [LARGE SCALE GENOMIC DNA]</scope>
    <source>
        <strain evidence="3">M6</strain>
    </source>
</reference>
<sequence>MKASRFVVIGIAAVAALLLALVVRGMIGGNGASNANASQKVAVEAPTVKVLVAARHLKVGERIAEADLAWKAWPEDGITESYFTDKPVTPVAPAEAKSAEDKALEKNVKNGAAQVAEVADKAMNPTRGMDAVLGGVVREEILANEPIVARKVVRADAGGFMAVMLAPGMRAMAVPVTVESTAGGFILPGDRVDIVVSTELQSNGQSTHVAKPVLRNVKVLAVDQTVEAKSDQPSVIGATATLEVRPEEGEALAQAKAQGPLSLMLRSYADVGGPSGRVGPSTTGAGNKVVVYRNGQGTDVPVSR</sequence>
<evidence type="ECO:0000313" key="3">
    <source>
        <dbReference type="Proteomes" id="UP000278756"/>
    </source>
</evidence>
<name>A0A3G9G7H1_9CAUL</name>